<reference evidence="2" key="1">
    <citation type="submission" date="2015-04" db="UniProtKB">
        <authorList>
            <consortium name="EnsemblPlants"/>
        </authorList>
    </citation>
    <scope>IDENTIFICATION</scope>
</reference>
<feature type="compositionally biased region" description="Basic and acidic residues" evidence="1">
    <location>
        <begin position="323"/>
        <end position="350"/>
    </location>
</feature>
<name>A0A0E0LY27_ORYPU</name>
<reference evidence="2" key="2">
    <citation type="submission" date="2018-05" db="EMBL/GenBank/DDBJ databases">
        <title>OpunRS2 (Oryza punctata Reference Sequence Version 2).</title>
        <authorList>
            <person name="Zhang J."/>
            <person name="Kudrna D."/>
            <person name="Lee S."/>
            <person name="Talag J."/>
            <person name="Welchert J."/>
            <person name="Wing R.A."/>
        </authorList>
    </citation>
    <scope>NUCLEOTIDE SEQUENCE [LARGE SCALE GENOMIC DNA]</scope>
</reference>
<proteinExistence type="predicted"/>
<evidence type="ECO:0000313" key="3">
    <source>
        <dbReference type="Proteomes" id="UP000026962"/>
    </source>
</evidence>
<dbReference type="AlphaFoldDB" id="A0A0E0LY27"/>
<dbReference type="HOGENOM" id="CLU_793176_0_0_1"/>
<feature type="region of interest" description="Disordered" evidence="1">
    <location>
        <begin position="313"/>
        <end position="350"/>
    </location>
</feature>
<protein>
    <submittedName>
        <fullName evidence="2">Uncharacterized protein</fullName>
    </submittedName>
</protein>
<evidence type="ECO:0000313" key="2">
    <source>
        <dbReference type="EnsemblPlants" id="OPUNC08G21900.1"/>
    </source>
</evidence>
<sequence length="350" mass="36737">MADACRREIDCGDDPYRGGFAPAPPSVPWSKSPTLMGHFGLRFAPSEPGPYELSIAGRVPPGPSRCSGGPGLGRMVPGPSIVEHVEHASHQHVLSCHQLYDGWGVEVAAASHRAYGLIRSLIPWSYDSPSESRNPLHARVHGRVATGLISHATRGVAAAARGSLVELAITVVARGGAAEEAAAMAFPGRGRVTAAPASPACCWFGGGLDEGLVNLHNPLLWVLLGGYDGPDDIVEDRGLKAAAKPVLTVLVGGGAGAEPGAPSGVKVEVDAGKGRNRVVVRGGAGAEWTGAVCWRSVASTCSSSEIWCSWRSHRSPSSSYLSRRFEMTESASRSRDKEKREQCSQKPDVI</sequence>
<accession>A0A0E0LY27</accession>
<keyword evidence="3" id="KW-1185">Reference proteome</keyword>
<dbReference type="EnsemblPlants" id="OPUNC08G21900.1">
    <property type="protein sequence ID" value="OPUNC08G21900.1"/>
    <property type="gene ID" value="OPUNC08G21900"/>
</dbReference>
<evidence type="ECO:0000256" key="1">
    <source>
        <dbReference type="SAM" id="MobiDB-lite"/>
    </source>
</evidence>
<organism evidence="2">
    <name type="scientific">Oryza punctata</name>
    <name type="common">Red rice</name>
    <dbReference type="NCBI Taxonomy" id="4537"/>
    <lineage>
        <taxon>Eukaryota</taxon>
        <taxon>Viridiplantae</taxon>
        <taxon>Streptophyta</taxon>
        <taxon>Embryophyta</taxon>
        <taxon>Tracheophyta</taxon>
        <taxon>Spermatophyta</taxon>
        <taxon>Magnoliopsida</taxon>
        <taxon>Liliopsida</taxon>
        <taxon>Poales</taxon>
        <taxon>Poaceae</taxon>
        <taxon>BOP clade</taxon>
        <taxon>Oryzoideae</taxon>
        <taxon>Oryzeae</taxon>
        <taxon>Oryzinae</taxon>
        <taxon>Oryza</taxon>
    </lineage>
</organism>
<dbReference type="Gramene" id="OPUNC08G21900.1">
    <property type="protein sequence ID" value="OPUNC08G21900.1"/>
    <property type="gene ID" value="OPUNC08G21900"/>
</dbReference>
<dbReference type="Proteomes" id="UP000026962">
    <property type="component" value="Chromosome 8"/>
</dbReference>